<dbReference type="Proteomes" id="UP000070394">
    <property type="component" value="Unassembled WGS sequence"/>
</dbReference>
<evidence type="ECO:0000256" key="3">
    <source>
        <dbReference type="ARBA" id="ARBA00023235"/>
    </source>
</evidence>
<dbReference type="InterPro" id="IPR050343">
    <property type="entry name" value="RsuA_PseudoU_synthase"/>
</dbReference>
<dbReference type="GO" id="GO:0005829">
    <property type="term" value="C:cytosol"/>
    <property type="evidence" value="ECO:0007669"/>
    <property type="project" value="UniProtKB-ARBA"/>
</dbReference>
<evidence type="ECO:0000259" key="6">
    <source>
        <dbReference type="SMART" id="SM00363"/>
    </source>
</evidence>
<dbReference type="GO" id="GO:0000455">
    <property type="term" value="P:enzyme-directed rRNA pseudouridine synthesis"/>
    <property type="evidence" value="ECO:0007669"/>
    <property type="project" value="UniProtKB-ARBA"/>
</dbReference>
<dbReference type="InterPro" id="IPR036986">
    <property type="entry name" value="S4_RNA-bd_sf"/>
</dbReference>
<name>A0A133ZJF6_9FIRM</name>
<dbReference type="PANTHER" id="PTHR47683">
    <property type="entry name" value="PSEUDOURIDINE SYNTHASE FAMILY PROTEIN-RELATED"/>
    <property type="match status" value="1"/>
</dbReference>
<dbReference type="NCBIfam" id="TIGR00093">
    <property type="entry name" value="pseudouridine synthase"/>
    <property type="match status" value="1"/>
</dbReference>
<dbReference type="InterPro" id="IPR020103">
    <property type="entry name" value="PsdUridine_synth_cat_dom_sf"/>
</dbReference>
<evidence type="ECO:0000313" key="7">
    <source>
        <dbReference type="EMBL" id="KXB55586.1"/>
    </source>
</evidence>
<proteinExistence type="inferred from homology"/>
<dbReference type="SUPFAM" id="SSF55120">
    <property type="entry name" value="Pseudouridine synthase"/>
    <property type="match status" value="1"/>
</dbReference>
<keyword evidence="2 4" id="KW-0694">RNA-binding</keyword>
<dbReference type="InterPro" id="IPR018496">
    <property type="entry name" value="PsdUridine_synth_RsuA/RluB_CS"/>
</dbReference>
<dbReference type="CDD" id="cd02553">
    <property type="entry name" value="PseudoU_synth_RsuA"/>
    <property type="match status" value="1"/>
</dbReference>
<dbReference type="GO" id="GO:0003723">
    <property type="term" value="F:RNA binding"/>
    <property type="evidence" value="ECO:0007669"/>
    <property type="project" value="UniProtKB-KW"/>
</dbReference>
<dbReference type="Pfam" id="PF00849">
    <property type="entry name" value="PseudoU_synth_2"/>
    <property type="match status" value="1"/>
</dbReference>
<dbReference type="STRING" id="467210.HMPREF1866_02126"/>
<dbReference type="InterPro" id="IPR002942">
    <property type="entry name" value="S4_RNA-bd"/>
</dbReference>
<gene>
    <name evidence="7" type="ORF">HMPREF1866_02126</name>
</gene>
<comment type="similarity">
    <text evidence="1 5">Belongs to the pseudouridine synthase RsuA family.</text>
</comment>
<dbReference type="SUPFAM" id="SSF55174">
    <property type="entry name" value="Alpha-L RNA-binding motif"/>
    <property type="match status" value="1"/>
</dbReference>
<dbReference type="PROSITE" id="PS01149">
    <property type="entry name" value="PSI_RSU"/>
    <property type="match status" value="1"/>
</dbReference>
<dbReference type="InterPro" id="IPR000748">
    <property type="entry name" value="PsdUridine_synth_RsuA/RluB/E/F"/>
</dbReference>
<dbReference type="AlphaFoldDB" id="A0A133ZJF6"/>
<dbReference type="EMBL" id="LSDA01000111">
    <property type="protein sequence ID" value="KXB55586.1"/>
    <property type="molecule type" value="Genomic_DNA"/>
</dbReference>
<keyword evidence="3 5" id="KW-0413">Isomerase</keyword>
<evidence type="ECO:0000256" key="2">
    <source>
        <dbReference type="ARBA" id="ARBA00022884"/>
    </source>
</evidence>
<dbReference type="InterPro" id="IPR020094">
    <property type="entry name" value="TruA/RsuA/RluB/E/F_N"/>
</dbReference>
<dbReference type="InterPro" id="IPR042092">
    <property type="entry name" value="PsdUridine_s_RsuA/RluB/E/F_cat"/>
</dbReference>
<evidence type="ECO:0000256" key="4">
    <source>
        <dbReference type="PROSITE-ProRule" id="PRU00182"/>
    </source>
</evidence>
<keyword evidence="8" id="KW-1185">Reference proteome</keyword>
<dbReference type="CDD" id="cd00165">
    <property type="entry name" value="S4"/>
    <property type="match status" value="1"/>
</dbReference>
<dbReference type="FunFam" id="3.30.70.1560:FF:000001">
    <property type="entry name" value="Pseudouridine synthase"/>
    <property type="match status" value="1"/>
</dbReference>
<sequence length="235" mass="26345">MDVMVVRVDKIMSELGFGSRSEIKKYAKAGKIRINDKVIKKADEKIDSERDKLYFEGRQVVVEEFETYVLYKPAGYVCATKDNVHKTVMELIDSDRKNIVPVGRLDLDTEGLLILTNDGALNHRLVSPASHVDKIYYAKFDGTLADDAIECTAKGLDIGEGEVSKPAKLEILSSDEVKLTIHEGKFHQVKRMIKALGGEVTYLKRIAFGGLNLDDLNLKKGESRKISKEEVEKKV</sequence>
<comment type="caution">
    <text evidence="7">The sequence shown here is derived from an EMBL/GenBank/DDBJ whole genome shotgun (WGS) entry which is preliminary data.</text>
</comment>
<dbReference type="InterPro" id="IPR006145">
    <property type="entry name" value="PsdUridine_synth_RsuA/RluA"/>
</dbReference>
<dbReference type="PATRIC" id="fig|467210.3.peg.2104"/>
<dbReference type="PANTHER" id="PTHR47683:SF4">
    <property type="entry name" value="PSEUDOURIDINE SYNTHASE"/>
    <property type="match status" value="1"/>
</dbReference>
<accession>A0A133ZJF6</accession>
<feature type="domain" description="RNA-binding S4" evidence="6">
    <location>
        <begin position="6"/>
        <end position="67"/>
    </location>
</feature>
<evidence type="ECO:0000256" key="5">
    <source>
        <dbReference type="RuleBase" id="RU003887"/>
    </source>
</evidence>
<dbReference type="GO" id="GO:0120159">
    <property type="term" value="F:rRNA pseudouridine synthase activity"/>
    <property type="evidence" value="ECO:0007669"/>
    <property type="project" value="UniProtKB-ARBA"/>
</dbReference>
<evidence type="ECO:0000313" key="8">
    <source>
        <dbReference type="Proteomes" id="UP000070394"/>
    </source>
</evidence>
<evidence type="ECO:0000256" key="1">
    <source>
        <dbReference type="ARBA" id="ARBA00008348"/>
    </source>
</evidence>
<reference evidence="8" key="1">
    <citation type="submission" date="2016-01" db="EMBL/GenBank/DDBJ databases">
        <authorList>
            <person name="Mitreva M."/>
            <person name="Pepin K.H."/>
            <person name="Mihindukulasuriya K.A."/>
            <person name="Fulton R."/>
            <person name="Fronick C."/>
            <person name="O'Laughlin M."/>
            <person name="Miner T."/>
            <person name="Herter B."/>
            <person name="Rosa B.A."/>
            <person name="Cordes M."/>
            <person name="Tomlinson C."/>
            <person name="Wollam A."/>
            <person name="Palsikar V.B."/>
            <person name="Mardis E.R."/>
            <person name="Wilson R.K."/>
        </authorList>
    </citation>
    <scope>NUCLEOTIDE SEQUENCE [LARGE SCALE GENOMIC DNA]</scope>
    <source>
        <strain evidence="8">DNF00896</strain>
    </source>
</reference>
<dbReference type="EC" id="5.4.99.-" evidence="5"/>
<dbReference type="Pfam" id="PF01479">
    <property type="entry name" value="S4"/>
    <property type="match status" value="1"/>
</dbReference>
<dbReference type="Gene3D" id="3.30.70.1560">
    <property type="entry name" value="Alpha-L RNA-binding motif"/>
    <property type="match status" value="1"/>
</dbReference>
<dbReference type="PROSITE" id="PS50889">
    <property type="entry name" value="S4"/>
    <property type="match status" value="1"/>
</dbReference>
<dbReference type="Gene3D" id="3.30.70.580">
    <property type="entry name" value="Pseudouridine synthase I, catalytic domain, N-terminal subdomain"/>
    <property type="match status" value="1"/>
</dbReference>
<dbReference type="Gene3D" id="3.10.290.10">
    <property type="entry name" value="RNA-binding S4 domain"/>
    <property type="match status" value="1"/>
</dbReference>
<dbReference type="SMART" id="SM00363">
    <property type="entry name" value="S4"/>
    <property type="match status" value="1"/>
</dbReference>
<protein>
    <recommendedName>
        <fullName evidence="5">Pseudouridine synthase</fullName>
        <ecNumber evidence="5">5.4.99.-</ecNumber>
    </recommendedName>
</protein>
<organism evidence="7 8">
    <name type="scientific">Lachnoanaerobaculum saburreum</name>
    <dbReference type="NCBI Taxonomy" id="467210"/>
    <lineage>
        <taxon>Bacteria</taxon>
        <taxon>Bacillati</taxon>
        <taxon>Bacillota</taxon>
        <taxon>Clostridia</taxon>
        <taxon>Lachnospirales</taxon>
        <taxon>Lachnospiraceae</taxon>
        <taxon>Lachnoanaerobaculum</taxon>
    </lineage>
</organism>